<name>A0A943A6U3_VEIPA</name>
<gene>
    <name evidence="1" type="ORF">KHZ90_08200</name>
</gene>
<dbReference type="AlphaFoldDB" id="A0A943A6U3"/>
<evidence type="ECO:0000313" key="2">
    <source>
        <dbReference type="Proteomes" id="UP000778864"/>
    </source>
</evidence>
<dbReference type="Proteomes" id="UP000778864">
    <property type="component" value="Unassembled WGS sequence"/>
</dbReference>
<comment type="caution">
    <text evidence="1">The sequence shown here is derived from an EMBL/GenBank/DDBJ whole genome shotgun (WGS) entry which is preliminary data.</text>
</comment>
<dbReference type="RefSeq" id="WP_278467956.1">
    <property type="nucleotide sequence ID" value="NZ_JAGZMU010000005.1"/>
</dbReference>
<proteinExistence type="predicted"/>
<evidence type="ECO:0000313" key="1">
    <source>
        <dbReference type="EMBL" id="MBS4893741.1"/>
    </source>
</evidence>
<accession>A0A943A6U3</accession>
<organism evidence="1 2">
    <name type="scientific">Veillonella parvula</name>
    <name type="common">Staphylococcus parvulus</name>
    <dbReference type="NCBI Taxonomy" id="29466"/>
    <lineage>
        <taxon>Bacteria</taxon>
        <taxon>Bacillati</taxon>
        <taxon>Bacillota</taxon>
        <taxon>Negativicutes</taxon>
        <taxon>Veillonellales</taxon>
        <taxon>Veillonellaceae</taxon>
        <taxon>Veillonella</taxon>
    </lineage>
</organism>
<dbReference type="EMBL" id="JAGZMU010000005">
    <property type="protein sequence ID" value="MBS4893741.1"/>
    <property type="molecule type" value="Genomic_DNA"/>
</dbReference>
<protein>
    <submittedName>
        <fullName evidence="1">Uncharacterized protein</fullName>
    </submittedName>
</protein>
<sequence>MDYLNNDEFEKIFLEKPDWIYNSYYKQYKASFVKLTNLPIFNSYNFKDKDRRFLSKTNCKKLKQPVKPNEIPVAWYRGMNGFFPLFFREWEDTPENRKLLGYS</sequence>
<reference evidence="1" key="1">
    <citation type="submission" date="2021-02" db="EMBL/GenBank/DDBJ databases">
        <title>Infant gut strain persistence is associated with maternal origin, phylogeny, and functional potential including surface adhesion and iron acquisition.</title>
        <authorList>
            <person name="Lou Y.C."/>
        </authorList>
    </citation>
    <scope>NUCLEOTIDE SEQUENCE</scope>
    <source>
        <strain evidence="1">L3_108_031G1_dasL3_108_031G1_concoct_20</strain>
    </source>
</reference>